<comment type="caution">
    <text evidence="2">The sequence shown here is derived from an EMBL/GenBank/DDBJ whole genome shotgun (WGS) entry which is preliminary data.</text>
</comment>
<feature type="compositionally biased region" description="Polar residues" evidence="1">
    <location>
        <begin position="1"/>
        <end position="12"/>
    </location>
</feature>
<protein>
    <submittedName>
        <fullName evidence="2">Uncharacterized protein</fullName>
    </submittedName>
</protein>
<name>A0A8S3GEI3_9BILA</name>
<reference evidence="2" key="1">
    <citation type="submission" date="2021-02" db="EMBL/GenBank/DDBJ databases">
        <authorList>
            <person name="Nowell W R."/>
        </authorList>
    </citation>
    <scope>NUCLEOTIDE SEQUENCE</scope>
</reference>
<organism evidence="2 3">
    <name type="scientific">Rotaria magnacalcarata</name>
    <dbReference type="NCBI Taxonomy" id="392030"/>
    <lineage>
        <taxon>Eukaryota</taxon>
        <taxon>Metazoa</taxon>
        <taxon>Spiralia</taxon>
        <taxon>Gnathifera</taxon>
        <taxon>Rotifera</taxon>
        <taxon>Eurotatoria</taxon>
        <taxon>Bdelloidea</taxon>
        <taxon>Philodinida</taxon>
        <taxon>Philodinidae</taxon>
        <taxon>Rotaria</taxon>
    </lineage>
</organism>
<feature type="non-terminal residue" evidence="2">
    <location>
        <position position="30"/>
    </location>
</feature>
<dbReference type="EMBL" id="CAJOBH010266811">
    <property type="protein sequence ID" value="CAF5161657.1"/>
    <property type="molecule type" value="Genomic_DNA"/>
</dbReference>
<feature type="compositionally biased region" description="Basic residues" evidence="1">
    <location>
        <begin position="21"/>
        <end position="30"/>
    </location>
</feature>
<evidence type="ECO:0000256" key="1">
    <source>
        <dbReference type="SAM" id="MobiDB-lite"/>
    </source>
</evidence>
<gene>
    <name evidence="2" type="ORF">BYL167_LOCUS74768</name>
</gene>
<evidence type="ECO:0000313" key="3">
    <source>
        <dbReference type="Proteomes" id="UP000681967"/>
    </source>
</evidence>
<feature type="region of interest" description="Disordered" evidence="1">
    <location>
        <begin position="1"/>
        <end position="30"/>
    </location>
</feature>
<sequence>MHKLNELQTTSLGIGLTKGFRGPRTRIRGQ</sequence>
<accession>A0A8S3GEI3</accession>
<proteinExistence type="predicted"/>
<dbReference type="Proteomes" id="UP000681967">
    <property type="component" value="Unassembled WGS sequence"/>
</dbReference>
<evidence type="ECO:0000313" key="2">
    <source>
        <dbReference type="EMBL" id="CAF5161657.1"/>
    </source>
</evidence>
<dbReference type="AlphaFoldDB" id="A0A8S3GEI3"/>